<feature type="non-terminal residue" evidence="2">
    <location>
        <position position="154"/>
    </location>
</feature>
<dbReference type="Pfam" id="PF05175">
    <property type="entry name" value="MTS"/>
    <property type="match status" value="1"/>
</dbReference>
<dbReference type="SUPFAM" id="SSF53335">
    <property type="entry name" value="S-adenosyl-L-methionine-dependent methyltransferases"/>
    <property type="match status" value="1"/>
</dbReference>
<dbReference type="InterPro" id="IPR007848">
    <property type="entry name" value="Small_mtfrase_dom"/>
</dbReference>
<dbReference type="GO" id="GO:0008168">
    <property type="term" value="F:methyltransferase activity"/>
    <property type="evidence" value="ECO:0007669"/>
    <property type="project" value="InterPro"/>
</dbReference>
<feature type="non-terminal residue" evidence="2">
    <location>
        <position position="1"/>
    </location>
</feature>
<evidence type="ECO:0000313" key="3">
    <source>
        <dbReference type="Proteomes" id="UP000574390"/>
    </source>
</evidence>
<name>A0A7J6UDT7_PEROL</name>
<dbReference type="PANTHER" id="PTHR42873:SF1">
    <property type="entry name" value="S-ADENOSYLMETHIONINE-DEPENDENT METHYLTRANSFERASE DOMAIN-CONTAINING PROTEIN"/>
    <property type="match status" value="1"/>
</dbReference>
<organism evidence="2 3">
    <name type="scientific">Perkinsus olseni</name>
    <name type="common">Perkinsus atlanticus</name>
    <dbReference type="NCBI Taxonomy" id="32597"/>
    <lineage>
        <taxon>Eukaryota</taxon>
        <taxon>Sar</taxon>
        <taxon>Alveolata</taxon>
        <taxon>Perkinsozoa</taxon>
        <taxon>Perkinsea</taxon>
        <taxon>Perkinsida</taxon>
        <taxon>Perkinsidae</taxon>
        <taxon>Perkinsus</taxon>
    </lineage>
</organism>
<dbReference type="EMBL" id="JABANM010000834">
    <property type="protein sequence ID" value="KAF4755288.1"/>
    <property type="molecule type" value="Genomic_DNA"/>
</dbReference>
<comment type="caution">
    <text evidence="2">The sequence shown here is derived from an EMBL/GenBank/DDBJ whole genome shotgun (WGS) entry which is preliminary data.</text>
</comment>
<feature type="domain" description="Methyltransferase small" evidence="1">
    <location>
        <begin position="32"/>
        <end position="117"/>
    </location>
</feature>
<dbReference type="AlphaFoldDB" id="A0A7J6UDT7"/>
<dbReference type="InterPro" id="IPR029063">
    <property type="entry name" value="SAM-dependent_MTases_sf"/>
</dbReference>
<evidence type="ECO:0000259" key="1">
    <source>
        <dbReference type="Pfam" id="PF05175"/>
    </source>
</evidence>
<dbReference type="Proteomes" id="UP000574390">
    <property type="component" value="Unassembled WGS sequence"/>
</dbReference>
<accession>A0A7J6UDT7</accession>
<dbReference type="Gene3D" id="3.40.50.150">
    <property type="entry name" value="Vaccinia Virus protein VP39"/>
    <property type="match status" value="1"/>
</dbReference>
<protein>
    <recommendedName>
        <fullName evidence="1">Methyltransferase small domain-containing protein</fullName>
    </recommendedName>
</protein>
<gene>
    <name evidence="2" type="ORF">FOZ62_018452</name>
</gene>
<proteinExistence type="predicted"/>
<reference evidence="2 3" key="1">
    <citation type="submission" date="2020-04" db="EMBL/GenBank/DDBJ databases">
        <title>Perkinsus olseni comparative genomics.</title>
        <authorList>
            <person name="Bogema D.R."/>
        </authorList>
    </citation>
    <scope>NUCLEOTIDE SEQUENCE [LARGE SCALE GENOMIC DNA]</scope>
    <source>
        <strain evidence="2">ATCC PRA-205</strain>
    </source>
</reference>
<dbReference type="CDD" id="cd02440">
    <property type="entry name" value="AdoMet_MTases"/>
    <property type="match status" value="1"/>
</dbReference>
<evidence type="ECO:0000313" key="2">
    <source>
        <dbReference type="EMBL" id="KAF4755288.1"/>
    </source>
</evidence>
<dbReference type="PANTHER" id="PTHR42873">
    <property type="entry name" value="RIBOSOMAL RNA LARGE SUBUNIT METHYLTRANSFERASE"/>
    <property type="match status" value="1"/>
</dbReference>
<sequence>VIEGNTHFQLPLMDVPHQSMWPFDEADMRQRVLQSVKGRTVLDIACGYGGWGIRAAKEGAANEVVMLDESVKAVRYAEANAKINDVDDKVSTLLRNDIENELEAMAASRLFFDVVILHAYPEIKKKEKVAFGQLGRELVASAEGLHKKVEAAAG</sequence>